<dbReference type="GO" id="GO:0051989">
    <property type="term" value="F:coproporphyrinogen dehydrogenase activity"/>
    <property type="evidence" value="ECO:0007669"/>
    <property type="project" value="UniProtKB-EC"/>
</dbReference>
<evidence type="ECO:0000259" key="5">
    <source>
        <dbReference type="PROSITE" id="PS51918"/>
    </source>
</evidence>
<dbReference type="RefSeq" id="WP_410036003.1">
    <property type="nucleotide sequence ID" value="NZ_JBGMEF010000043.1"/>
</dbReference>
<reference evidence="6 7" key="1">
    <citation type="journal article" date="2025" name="Anaerobe">
        <title>Description of Anaerococcus kampingiae sp. nov., Anaerococcus groningensis sp. nov., Anaerococcus martiniensis sp. nov., and Anaerococcus cruorum sp. nov., isolated from human clinical specimens.</title>
        <authorList>
            <person name="Boiten K.E."/>
            <person name="Meijer J."/>
            <person name="van Wezel E.M."/>
            <person name="Veloo A.C.M."/>
        </authorList>
    </citation>
    <scope>NUCLEOTIDE SEQUENCE [LARGE SCALE GENOMIC DNA]</scope>
    <source>
        <strain evidence="6 7">ENR0874</strain>
    </source>
</reference>
<dbReference type="InterPro" id="IPR007197">
    <property type="entry name" value="rSAM"/>
</dbReference>
<dbReference type="Proteomes" id="UP001637994">
    <property type="component" value="Unassembled WGS sequence"/>
</dbReference>
<proteinExistence type="predicted"/>
<dbReference type="SFLD" id="SFLDF00310">
    <property type="entry name" value="oxygen-independent_coproporphy"/>
    <property type="match status" value="1"/>
</dbReference>
<dbReference type="InterPro" id="IPR013785">
    <property type="entry name" value="Aldolase_TIM"/>
</dbReference>
<evidence type="ECO:0000256" key="1">
    <source>
        <dbReference type="ARBA" id="ARBA00022691"/>
    </source>
</evidence>
<dbReference type="PROSITE" id="PS51918">
    <property type="entry name" value="RADICAL_SAM"/>
    <property type="match status" value="1"/>
</dbReference>
<dbReference type="Gene3D" id="3.20.20.70">
    <property type="entry name" value="Aldolase class I"/>
    <property type="match status" value="1"/>
</dbReference>
<keyword evidence="3" id="KW-0408">Iron</keyword>
<evidence type="ECO:0000256" key="2">
    <source>
        <dbReference type="ARBA" id="ARBA00022723"/>
    </source>
</evidence>
<keyword evidence="6" id="KW-0560">Oxidoreductase</keyword>
<keyword evidence="1" id="KW-0949">S-adenosyl-L-methionine</keyword>
<protein>
    <submittedName>
        <fullName evidence="6">Coproporphyrinogen dehydrogenase HemZ</fullName>
        <ecNumber evidence="6">1.3.98.3</ecNumber>
    </submittedName>
</protein>
<comment type="caution">
    <text evidence="6">The sequence shown here is derived from an EMBL/GenBank/DDBJ whole genome shotgun (WGS) entry which is preliminary data.</text>
</comment>
<dbReference type="NCBIfam" id="TIGR03994">
    <property type="entry name" value="rSAM_HemZ"/>
    <property type="match status" value="1"/>
</dbReference>
<sequence>MKIKLEEKKQRKIVYDILNIFFDHEDIIFTEDDFDLAIGHEEIFYKGKVYSFVDNKSLKRTLYEILSALTGYESPWGTLTGSKPSKLLKAKSLEEIKETYKVSDEKIRLLEEVKSEQERLSFDEKVFSLYINIPFCPTRCDYCSYPTLVGPHHDRGAYVEYLIREIEEIDLPRDLDSIYIGGGTPSFLRADETINLLAAINNKFTYQEFTFEAGREDTLDKAKLEVLKAGGVDRISLNPQTFNKNILKSLNRPYDYDHFLNIYKKARDLGFIINMDFIIGLEGESSKDFAKNFKILGELLPDNITFHALAIKSGSKYKEKDLAGERDQALIISEKIDEFTRKFSYKPYYLYRQKNIVSNLENVGYQRNNTSQRYNIIINEEISNIIGLGMNANSKLKNGNKFRNPRNLRDYYQGFDEILRAKNKMIKEYLEDING</sequence>
<dbReference type="EC" id="1.3.98.3" evidence="6"/>
<keyword evidence="7" id="KW-1185">Reference proteome</keyword>
<dbReference type="PANTHER" id="PTHR13932:SF1">
    <property type="entry name" value="OXYGEN-INDEPENDENT COPROPORPHYRINOGEN-III OXIDASE-LIKE PROTEIN HEMZ"/>
    <property type="match status" value="1"/>
</dbReference>
<keyword evidence="4" id="KW-0411">Iron-sulfur</keyword>
<evidence type="ECO:0000313" key="7">
    <source>
        <dbReference type="Proteomes" id="UP001637994"/>
    </source>
</evidence>
<dbReference type="SFLD" id="SFLDG01065">
    <property type="entry name" value="anaerobic_coproporphyrinogen-I"/>
    <property type="match status" value="1"/>
</dbReference>
<dbReference type="Pfam" id="PF04055">
    <property type="entry name" value="Radical_SAM"/>
    <property type="match status" value="1"/>
</dbReference>
<evidence type="ECO:0000256" key="3">
    <source>
        <dbReference type="ARBA" id="ARBA00023004"/>
    </source>
</evidence>
<accession>A0ABW9MF78</accession>
<dbReference type="InterPro" id="IPR034505">
    <property type="entry name" value="Coproporphyrinogen-III_oxidase"/>
</dbReference>
<dbReference type="InterPro" id="IPR058240">
    <property type="entry name" value="rSAM_sf"/>
</dbReference>
<dbReference type="SFLD" id="SFLDS00029">
    <property type="entry name" value="Radical_SAM"/>
    <property type="match status" value="1"/>
</dbReference>
<keyword evidence="2" id="KW-0479">Metal-binding</keyword>
<feature type="domain" description="Radical SAM core" evidence="5">
    <location>
        <begin position="121"/>
        <end position="346"/>
    </location>
</feature>
<dbReference type="SUPFAM" id="SSF102114">
    <property type="entry name" value="Radical SAM enzymes"/>
    <property type="match status" value="1"/>
</dbReference>
<gene>
    <name evidence="6" type="primary">hemZ</name>
    <name evidence="6" type="ORF">ACCQ42_09410</name>
</gene>
<evidence type="ECO:0000256" key="4">
    <source>
        <dbReference type="ARBA" id="ARBA00023014"/>
    </source>
</evidence>
<dbReference type="SFLD" id="SFLDG01082">
    <property type="entry name" value="B12-binding_domain_containing"/>
    <property type="match status" value="1"/>
</dbReference>
<organism evidence="6 7">
    <name type="scientific">Anaerococcus kampingae</name>
    <dbReference type="NCBI Taxonomy" id="3115614"/>
    <lineage>
        <taxon>Bacteria</taxon>
        <taxon>Bacillati</taxon>
        <taxon>Bacillota</taxon>
        <taxon>Tissierellia</taxon>
        <taxon>Tissierellales</taxon>
        <taxon>Peptoniphilaceae</taxon>
        <taxon>Anaerococcus</taxon>
    </lineage>
</organism>
<evidence type="ECO:0000313" key="6">
    <source>
        <dbReference type="EMBL" id="MFO3667987.1"/>
    </source>
</evidence>
<name>A0ABW9MF78_9FIRM</name>
<dbReference type="InterPro" id="IPR006638">
    <property type="entry name" value="Elp3/MiaA/NifB-like_rSAM"/>
</dbReference>
<dbReference type="InterPro" id="IPR023995">
    <property type="entry name" value="HemZ"/>
</dbReference>
<dbReference type="EMBL" id="JBGMEF010000043">
    <property type="protein sequence ID" value="MFO3667987.1"/>
    <property type="molecule type" value="Genomic_DNA"/>
</dbReference>
<dbReference type="CDD" id="cd01335">
    <property type="entry name" value="Radical_SAM"/>
    <property type="match status" value="1"/>
</dbReference>
<dbReference type="PANTHER" id="PTHR13932">
    <property type="entry name" value="COPROPORPHYRINIGEN III OXIDASE"/>
    <property type="match status" value="1"/>
</dbReference>
<dbReference type="SMART" id="SM00729">
    <property type="entry name" value="Elp3"/>
    <property type="match status" value="1"/>
</dbReference>